<accession>A0A1W1CL00</accession>
<dbReference type="PROSITE" id="PS51755">
    <property type="entry name" value="OMPR_PHOB"/>
    <property type="match status" value="1"/>
</dbReference>
<keyword evidence="3" id="KW-0805">Transcription regulation</keyword>
<evidence type="ECO:0000256" key="2">
    <source>
        <dbReference type="ARBA" id="ARBA00023012"/>
    </source>
</evidence>
<evidence type="ECO:0000259" key="7">
    <source>
        <dbReference type="PROSITE" id="PS51755"/>
    </source>
</evidence>
<dbReference type="PANTHER" id="PTHR48111">
    <property type="entry name" value="REGULATOR OF RPOS"/>
    <property type="match status" value="1"/>
</dbReference>
<dbReference type="SMART" id="SM00448">
    <property type="entry name" value="REC"/>
    <property type="match status" value="1"/>
</dbReference>
<dbReference type="Gene3D" id="1.10.10.10">
    <property type="entry name" value="Winged helix-like DNA-binding domain superfamily/Winged helix DNA-binding domain"/>
    <property type="match status" value="1"/>
</dbReference>
<keyword evidence="1" id="KW-0597">Phosphoprotein</keyword>
<dbReference type="GO" id="GO:0000156">
    <property type="term" value="F:phosphorelay response regulator activity"/>
    <property type="evidence" value="ECO:0007669"/>
    <property type="project" value="TreeGrafter"/>
</dbReference>
<dbReference type="InterPro" id="IPR001867">
    <property type="entry name" value="OmpR/PhoB-type_DNA-bd"/>
</dbReference>
<keyword evidence="5" id="KW-0804">Transcription</keyword>
<name>A0A1W1CL00_9ZZZZ</name>
<feature type="domain" description="Response regulatory" evidence="6">
    <location>
        <begin position="2"/>
        <end position="115"/>
    </location>
</feature>
<dbReference type="Pfam" id="PF00486">
    <property type="entry name" value="Trans_reg_C"/>
    <property type="match status" value="1"/>
</dbReference>
<evidence type="ECO:0000256" key="5">
    <source>
        <dbReference type="ARBA" id="ARBA00023163"/>
    </source>
</evidence>
<dbReference type="GO" id="GO:0005829">
    <property type="term" value="C:cytosol"/>
    <property type="evidence" value="ECO:0007669"/>
    <property type="project" value="TreeGrafter"/>
</dbReference>
<dbReference type="CDD" id="cd00383">
    <property type="entry name" value="trans_reg_C"/>
    <property type="match status" value="1"/>
</dbReference>
<dbReference type="AlphaFoldDB" id="A0A1W1CL00"/>
<dbReference type="InterPro" id="IPR011006">
    <property type="entry name" value="CheY-like_superfamily"/>
</dbReference>
<dbReference type="InterPro" id="IPR001789">
    <property type="entry name" value="Sig_transdc_resp-reg_receiver"/>
</dbReference>
<sequence>MNILLMEDDAVLSDILLDYLRESFNVDYAFNSEEVHKLLTSKKYHLFIFDINVTGKNGLDLLEELRSYSDTTPTIFITAYTDTAYLQRAFDLGAHDYIKKPFELEELHARIENTKRLFNIDTNEEIKISKRISFCSLKNEIYEGSKTISLGAKDSKLLEYFLNNPKRLITSEELTQNVWDYDSLPSDATLRSHIRTIRDIIGKGKIVTVRGEGYIYE</sequence>
<dbReference type="EMBL" id="FPHF01000092">
    <property type="protein sequence ID" value="SFV66496.1"/>
    <property type="molecule type" value="Genomic_DNA"/>
</dbReference>
<dbReference type="SMART" id="SM00862">
    <property type="entry name" value="Trans_reg_C"/>
    <property type="match status" value="1"/>
</dbReference>
<keyword evidence="4" id="KW-0238">DNA-binding</keyword>
<gene>
    <name evidence="8" type="ORF">MNB_SM-4-1205</name>
</gene>
<evidence type="ECO:0000256" key="1">
    <source>
        <dbReference type="ARBA" id="ARBA00022553"/>
    </source>
</evidence>
<protein>
    <submittedName>
        <fullName evidence="8">Two-component system response regulator DccR</fullName>
    </submittedName>
</protein>
<evidence type="ECO:0000256" key="4">
    <source>
        <dbReference type="ARBA" id="ARBA00023125"/>
    </source>
</evidence>
<keyword evidence="2" id="KW-0902">Two-component regulatory system</keyword>
<evidence type="ECO:0000256" key="3">
    <source>
        <dbReference type="ARBA" id="ARBA00023015"/>
    </source>
</evidence>
<dbReference type="SUPFAM" id="SSF52172">
    <property type="entry name" value="CheY-like"/>
    <property type="match status" value="1"/>
</dbReference>
<proteinExistence type="predicted"/>
<dbReference type="InterPro" id="IPR036388">
    <property type="entry name" value="WH-like_DNA-bd_sf"/>
</dbReference>
<dbReference type="GO" id="GO:0000976">
    <property type="term" value="F:transcription cis-regulatory region binding"/>
    <property type="evidence" value="ECO:0007669"/>
    <property type="project" value="TreeGrafter"/>
</dbReference>
<dbReference type="Pfam" id="PF00072">
    <property type="entry name" value="Response_reg"/>
    <property type="match status" value="1"/>
</dbReference>
<dbReference type="PANTHER" id="PTHR48111:SF21">
    <property type="entry name" value="DNA-BINDING DUAL MASTER TRANSCRIPTIONAL REGULATOR RPAA"/>
    <property type="match status" value="1"/>
</dbReference>
<reference evidence="8" key="1">
    <citation type="submission" date="2016-10" db="EMBL/GenBank/DDBJ databases">
        <authorList>
            <person name="de Groot N.N."/>
        </authorList>
    </citation>
    <scope>NUCLEOTIDE SEQUENCE</scope>
</reference>
<dbReference type="GO" id="GO:0032993">
    <property type="term" value="C:protein-DNA complex"/>
    <property type="evidence" value="ECO:0007669"/>
    <property type="project" value="TreeGrafter"/>
</dbReference>
<evidence type="ECO:0000313" key="8">
    <source>
        <dbReference type="EMBL" id="SFV66496.1"/>
    </source>
</evidence>
<dbReference type="PROSITE" id="PS50110">
    <property type="entry name" value="RESPONSE_REGULATORY"/>
    <property type="match status" value="1"/>
</dbReference>
<organism evidence="8">
    <name type="scientific">hydrothermal vent metagenome</name>
    <dbReference type="NCBI Taxonomy" id="652676"/>
    <lineage>
        <taxon>unclassified sequences</taxon>
        <taxon>metagenomes</taxon>
        <taxon>ecological metagenomes</taxon>
    </lineage>
</organism>
<dbReference type="Gene3D" id="3.40.50.2300">
    <property type="match status" value="1"/>
</dbReference>
<dbReference type="InterPro" id="IPR039420">
    <property type="entry name" value="WalR-like"/>
</dbReference>
<evidence type="ECO:0000259" key="6">
    <source>
        <dbReference type="PROSITE" id="PS50110"/>
    </source>
</evidence>
<dbReference type="GO" id="GO:0006355">
    <property type="term" value="P:regulation of DNA-templated transcription"/>
    <property type="evidence" value="ECO:0007669"/>
    <property type="project" value="InterPro"/>
</dbReference>
<feature type="domain" description="OmpR/PhoB-type" evidence="7">
    <location>
        <begin position="123"/>
        <end position="217"/>
    </location>
</feature>